<protein>
    <submittedName>
        <fullName evidence="1">Uncharacterized protein</fullName>
    </submittedName>
</protein>
<dbReference type="Proteomes" id="UP001177140">
    <property type="component" value="Unassembled WGS sequence"/>
</dbReference>
<proteinExistence type="predicted"/>
<comment type="caution">
    <text evidence="1">The sequence shown here is derived from an EMBL/GenBank/DDBJ whole genome shotgun (WGS) entry which is preliminary data.</text>
</comment>
<accession>A0AA41V7Q2</accession>
<dbReference type="EMBL" id="JAJJMA010068770">
    <property type="protein sequence ID" value="MCL7027483.1"/>
    <property type="molecule type" value="Genomic_DNA"/>
</dbReference>
<reference evidence="1" key="1">
    <citation type="submission" date="2022-03" db="EMBL/GenBank/DDBJ databases">
        <title>A functionally conserved STORR gene fusion in Papaver species that diverged 16.8 million years ago.</title>
        <authorList>
            <person name="Catania T."/>
        </authorList>
    </citation>
    <scope>NUCLEOTIDE SEQUENCE</scope>
    <source>
        <strain evidence="1">S-191538</strain>
    </source>
</reference>
<name>A0AA41V7Q2_PAPNU</name>
<organism evidence="1 2">
    <name type="scientific">Papaver nudicaule</name>
    <name type="common">Iceland poppy</name>
    <dbReference type="NCBI Taxonomy" id="74823"/>
    <lineage>
        <taxon>Eukaryota</taxon>
        <taxon>Viridiplantae</taxon>
        <taxon>Streptophyta</taxon>
        <taxon>Embryophyta</taxon>
        <taxon>Tracheophyta</taxon>
        <taxon>Spermatophyta</taxon>
        <taxon>Magnoliopsida</taxon>
        <taxon>Ranunculales</taxon>
        <taxon>Papaveraceae</taxon>
        <taxon>Papaveroideae</taxon>
        <taxon>Papaver</taxon>
    </lineage>
</organism>
<evidence type="ECO:0000313" key="1">
    <source>
        <dbReference type="EMBL" id="MCL7027483.1"/>
    </source>
</evidence>
<evidence type="ECO:0000313" key="2">
    <source>
        <dbReference type="Proteomes" id="UP001177140"/>
    </source>
</evidence>
<gene>
    <name evidence="1" type="ORF">MKW94_003830</name>
</gene>
<feature type="non-terminal residue" evidence="1">
    <location>
        <position position="202"/>
    </location>
</feature>
<dbReference type="AlphaFoldDB" id="A0AA41V7Q2"/>
<keyword evidence="2" id="KW-1185">Reference proteome</keyword>
<sequence length="202" mass="23070">VLGGMVEDLEAARQKSAEEVIEPPKGERYIWGNLSSLLAIISDVYHNSNRLTRKQKEMDYTYLDELFDDWEEKNRDGETSALYKGLMHGVIKFEFENMSKYELIVMFRDGSDTSQIFIDHKVSLNLNILLLSFLVLLQGTLIVEMKTGSAVPVAVQVDSTYNASWVLYKLDENICGVGNTDKDYYLESMRIKSEMTRNITSA</sequence>